<dbReference type="STRING" id="291169.A9E74_00078"/>
<comment type="caution">
    <text evidence="9">The sequence shown here is derived from an EMBL/GenBank/DDBJ whole genome shotgun (WGS) entry which is preliminary data.</text>
</comment>
<dbReference type="InterPro" id="IPR023091">
    <property type="entry name" value="MetalPrtase_cat_dom_sf_prd"/>
</dbReference>
<keyword evidence="2 8" id="KW-0690">Ribosome biogenesis</keyword>
<keyword evidence="5 8" id="KW-0255">Endonuclease</keyword>
<dbReference type="Proteomes" id="UP000094379">
    <property type="component" value="Unassembled WGS sequence"/>
</dbReference>
<evidence type="ECO:0000256" key="4">
    <source>
        <dbReference type="ARBA" id="ARBA00022723"/>
    </source>
</evidence>
<evidence type="ECO:0000256" key="8">
    <source>
        <dbReference type="HAMAP-Rule" id="MF_00009"/>
    </source>
</evidence>
<evidence type="ECO:0000256" key="1">
    <source>
        <dbReference type="ARBA" id="ARBA00010875"/>
    </source>
</evidence>
<keyword evidence="10" id="KW-1185">Reference proteome</keyword>
<organism evidence="9 10">
    <name type="scientific">Methylophaga muralis</name>
    <dbReference type="NCBI Taxonomy" id="291169"/>
    <lineage>
        <taxon>Bacteria</taxon>
        <taxon>Pseudomonadati</taxon>
        <taxon>Pseudomonadota</taxon>
        <taxon>Gammaproteobacteria</taxon>
        <taxon>Thiotrichales</taxon>
        <taxon>Piscirickettsiaceae</taxon>
        <taxon>Methylophaga</taxon>
    </lineage>
</organism>
<dbReference type="PANTHER" id="PTHR46986:SF1">
    <property type="entry name" value="ENDORIBONUCLEASE YBEY, CHLOROPLASTIC"/>
    <property type="match status" value="1"/>
</dbReference>
<comment type="function">
    <text evidence="8">Single strand-specific metallo-endoribonuclease involved in late-stage 70S ribosome quality control and in maturation of the 3' terminus of the 16S rRNA.</text>
</comment>
<sequence>MNVIIDLQQATDADVPSEQQFQLWASAALAEVNEDCELSIRLVDETESAELNNDYRGKNSPTNVLSFPFESPVPLEPMLLGDLVLCVPVVEREATEQNKAIDDHWAHLIVHGCLHLLGYDHIEDDEAELMESLEISILQKLAINNPYIEQRVTS</sequence>
<dbReference type="EMBL" id="MCRI01000001">
    <property type="protein sequence ID" value="ODN68106.1"/>
    <property type="molecule type" value="Genomic_DNA"/>
</dbReference>
<feature type="binding site" evidence="8">
    <location>
        <position position="111"/>
    </location>
    <ligand>
        <name>Zn(2+)</name>
        <dbReference type="ChEBI" id="CHEBI:29105"/>
        <note>catalytic</note>
    </ligand>
</feature>
<evidence type="ECO:0000256" key="3">
    <source>
        <dbReference type="ARBA" id="ARBA00022722"/>
    </source>
</evidence>
<evidence type="ECO:0000256" key="5">
    <source>
        <dbReference type="ARBA" id="ARBA00022759"/>
    </source>
</evidence>
<dbReference type="PANTHER" id="PTHR46986">
    <property type="entry name" value="ENDORIBONUCLEASE YBEY, CHLOROPLASTIC"/>
    <property type="match status" value="1"/>
</dbReference>
<feature type="binding site" evidence="8">
    <location>
        <position position="121"/>
    </location>
    <ligand>
        <name>Zn(2+)</name>
        <dbReference type="ChEBI" id="CHEBI:29105"/>
        <note>catalytic</note>
    </ligand>
</feature>
<dbReference type="SUPFAM" id="SSF55486">
    <property type="entry name" value="Metalloproteases ('zincins'), catalytic domain"/>
    <property type="match status" value="1"/>
</dbReference>
<dbReference type="GO" id="GO:0004222">
    <property type="term" value="F:metalloendopeptidase activity"/>
    <property type="evidence" value="ECO:0007669"/>
    <property type="project" value="InterPro"/>
</dbReference>
<comment type="cofactor">
    <cofactor evidence="8">
        <name>Zn(2+)</name>
        <dbReference type="ChEBI" id="CHEBI:29105"/>
    </cofactor>
    <text evidence="8">Binds 1 zinc ion.</text>
</comment>
<dbReference type="PATRIC" id="fig|291169.3.peg.77"/>
<dbReference type="AlphaFoldDB" id="A0A1E3GX04"/>
<dbReference type="Gene3D" id="3.40.390.30">
    <property type="entry name" value="Metalloproteases ('zincins'), catalytic domain"/>
    <property type="match status" value="1"/>
</dbReference>
<reference evidence="9 10" key="1">
    <citation type="submission" date="2016-07" db="EMBL/GenBank/DDBJ databases">
        <title>Draft Genome Sequence of Methylophaga muralis Bur 1.</title>
        <authorList>
            <person name="Vasilenko O.V."/>
            <person name="Doronina N.V."/>
            <person name="Shmareva M.N."/>
            <person name="Tarlachkov S.V."/>
            <person name="Mustakhimov I."/>
            <person name="Trotsenko Y.A."/>
        </authorList>
    </citation>
    <scope>NUCLEOTIDE SEQUENCE [LARGE SCALE GENOMIC DNA]</scope>
    <source>
        <strain evidence="9 10">Bur 1</strain>
    </source>
</reference>
<keyword evidence="6 8" id="KW-0378">Hydrolase</keyword>
<evidence type="ECO:0000313" key="9">
    <source>
        <dbReference type="EMBL" id="ODN68106.1"/>
    </source>
</evidence>
<dbReference type="GO" id="GO:0008270">
    <property type="term" value="F:zinc ion binding"/>
    <property type="evidence" value="ECO:0007669"/>
    <property type="project" value="UniProtKB-UniRule"/>
</dbReference>
<dbReference type="GO" id="GO:0006364">
    <property type="term" value="P:rRNA processing"/>
    <property type="evidence" value="ECO:0007669"/>
    <property type="project" value="UniProtKB-UniRule"/>
</dbReference>
<name>A0A1E3GX04_9GAMM</name>
<keyword evidence="4 8" id="KW-0479">Metal-binding</keyword>
<evidence type="ECO:0000313" key="10">
    <source>
        <dbReference type="Proteomes" id="UP000094379"/>
    </source>
</evidence>
<dbReference type="EC" id="3.1.-.-" evidence="8"/>
<dbReference type="GO" id="GO:0004521">
    <property type="term" value="F:RNA endonuclease activity"/>
    <property type="evidence" value="ECO:0007669"/>
    <property type="project" value="UniProtKB-UniRule"/>
</dbReference>
<evidence type="ECO:0000256" key="7">
    <source>
        <dbReference type="ARBA" id="ARBA00022833"/>
    </source>
</evidence>
<feature type="binding site" evidence="8">
    <location>
        <position position="115"/>
    </location>
    <ligand>
        <name>Zn(2+)</name>
        <dbReference type="ChEBI" id="CHEBI:29105"/>
        <note>catalytic</note>
    </ligand>
</feature>
<dbReference type="Pfam" id="PF02130">
    <property type="entry name" value="YbeY"/>
    <property type="match status" value="1"/>
</dbReference>
<evidence type="ECO:0000256" key="6">
    <source>
        <dbReference type="ARBA" id="ARBA00022801"/>
    </source>
</evidence>
<dbReference type="GO" id="GO:0005737">
    <property type="term" value="C:cytoplasm"/>
    <property type="evidence" value="ECO:0007669"/>
    <property type="project" value="UniProtKB-SubCell"/>
</dbReference>
<dbReference type="InterPro" id="IPR002036">
    <property type="entry name" value="YbeY"/>
</dbReference>
<keyword evidence="7 8" id="KW-0862">Zinc</keyword>
<comment type="similarity">
    <text evidence="1 8">Belongs to the endoribonuclease YbeY family.</text>
</comment>
<gene>
    <name evidence="8 9" type="primary">ybeY</name>
    <name evidence="9" type="ORF">A9E74_00078</name>
</gene>
<dbReference type="PROSITE" id="PS01306">
    <property type="entry name" value="UPF0054"/>
    <property type="match status" value="1"/>
</dbReference>
<keyword evidence="8" id="KW-0698">rRNA processing</keyword>
<dbReference type="NCBIfam" id="TIGR00043">
    <property type="entry name" value="rRNA maturation RNase YbeY"/>
    <property type="match status" value="1"/>
</dbReference>
<dbReference type="HAMAP" id="MF_00009">
    <property type="entry name" value="Endoribonucl_YbeY"/>
    <property type="match status" value="1"/>
</dbReference>
<accession>A0A1E3GX04</accession>
<keyword evidence="3 8" id="KW-0540">Nuclease</keyword>
<comment type="subcellular location">
    <subcellularLocation>
        <location evidence="8">Cytoplasm</location>
    </subcellularLocation>
</comment>
<dbReference type="InterPro" id="IPR020549">
    <property type="entry name" value="YbeY_CS"/>
</dbReference>
<protein>
    <recommendedName>
        <fullName evidence="8">Endoribonuclease YbeY</fullName>
        <ecNumber evidence="8">3.1.-.-</ecNumber>
    </recommendedName>
</protein>
<evidence type="ECO:0000256" key="2">
    <source>
        <dbReference type="ARBA" id="ARBA00022517"/>
    </source>
</evidence>
<dbReference type="RefSeq" id="WP_069294696.1">
    <property type="nucleotide sequence ID" value="NZ_MCRI01000001.1"/>
</dbReference>
<keyword evidence="8" id="KW-0963">Cytoplasm</keyword>
<proteinExistence type="inferred from homology"/>